<evidence type="ECO:0000313" key="3">
    <source>
        <dbReference type="Proteomes" id="UP000284842"/>
    </source>
</evidence>
<proteinExistence type="predicted"/>
<name>A0A409YNT1_9AGAR</name>
<sequence>MQFYLASIITTLTLVASVSSAPVIGQPASISTTVGTPIFNCGGTSNLTCPKGWRCCGPFISSLSDSGSATGTCHQGTTGVCPL</sequence>
<evidence type="ECO:0000313" key="2">
    <source>
        <dbReference type="EMBL" id="PPR04723.1"/>
    </source>
</evidence>
<dbReference type="EMBL" id="NHTK01000902">
    <property type="protein sequence ID" value="PPR04723.1"/>
    <property type="molecule type" value="Genomic_DNA"/>
</dbReference>
<dbReference type="AlphaFoldDB" id="A0A409YNT1"/>
<feature type="signal peptide" evidence="1">
    <location>
        <begin position="1"/>
        <end position="20"/>
    </location>
</feature>
<dbReference type="OrthoDB" id="3026402at2759"/>
<organism evidence="2 3">
    <name type="scientific">Panaeolus cyanescens</name>
    <dbReference type="NCBI Taxonomy" id="181874"/>
    <lineage>
        <taxon>Eukaryota</taxon>
        <taxon>Fungi</taxon>
        <taxon>Dikarya</taxon>
        <taxon>Basidiomycota</taxon>
        <taxon>Agaricomycotina</taxon>
        <taxon>Agaricomycetes</taxon>
        <taxon>Agaricomycetidae</taxon>
        <taxon>Agaricales</taxon>
        <taxon>Agaricineae</taxon>
        <taxon>Galeropsidaceae</taxon>
        <taxon>Panaeolus</taxon>
    </lineage>
</organism>
<evidence type="ECO:0008006" key="4">
    <source>
        <dbReference type="Google" id="ProtNLM"/>
    </source>
</evidence>
<dbReference type="InParanoid" id="A0A409YNT1"/>
<evidence type="ECO:0000256" key="1">
    <source>
        <dbReference type="SAM" id="SignalP"/>
    </source>
</evidence>
<dbReference type="Proteomes" id="UP000284842">
    <property type="component" value="Unassembled WGS sequence"/>
</dbReference>
<keyword evidence="1" id="KW-0732">Signal</keyword>
<keyword evidence="3" id="KW-1185">Reference proteome</keyword>
<protein>
    <recommendedName>
        <fullName evidence="4">CBM1 domain-containing protein</fullName>
    </recommendedName>
</protein>
<gene>
    <name evidence="2" type="ORF">CVT24_011844</name>
</gene>
<comment type="caution">
    <text evidence="2">The sequence shown here is derived from an EMBL/GenBank/DDBJ whole genome shotgun (WGS) entry which is preliminary data.</text>
</comment>
<feature type="chain" id="PRO_5019202108" description="CBM1 domain-containing protein" evidence="1">
    <location>
        <begin position="21"/>
        <end position="83"/>
    </location>
</feature>
<accession>A0A409YNT1</accession>
<reference evidence="2 3" key="1">
    <citation type="journal article" date="2018" name="Evol. Lett.">
        <title>Horizontal gene cluster transfer increased hallucinogenic mushroom diversity.</title>
        <authorList>
            <person name="Reynolds H.T."/>
            <person name="Vijayakumar V."/>
            <person name="Gluck-Thaler E."/>
            <person name="Korotkin H.B."/>
            <person name="Matheny P.B."/>
            <person name="Slot J.C."/>
        </authorList>
    </citation>
    <scope>NUCLEOTIDE SEQUENCE [LARGE SCALE GENOMIC DNA]</scope>
    <source>
        <strain evidence="2 3">2629</strain>
    </source>
</reference>